<dbReference type="PROSITE" id="PS50112">
    <property type="entry name" value="PAS"/>
    <property type="match status" value="1"/>
</dbReference>
<feature type="domain" description="PAC" evidence="5">
    <location>
        <begin position="200"/>
        <end position="243"/>
    </location>
</feature>
<dbReference type="AlphaFoldDB" id="A0A1I2H610"/>
<dbReference type="PROSITE" id="PS50113">
    <property type="entry name" value="PAC"/>
    <property type="match status" value="1"/>
</dbReference>
<keyword evidence="7" id="KW-1185">Reference proteome</keyword>
<dbReference type="InterPro" id="IPR000700">
    <property type="entry name" value="PAS-assoc_C"/>
</dbReference>
<sequence>MGQKPTMSIPDGWSLLRLALRTNHHQELIDNQAAEEQAKFRLDQRHQREMAQVSLFLNPLGWAQTINRYTAQQAQSQMINKFRRKLTLTRQQTESVELDVWIAQQQQQATDMVLFEQLHQLFSWSLTPPQQHAYYQSLSQGDTLIITDLQKNILWTSQNFESLTGYPLEEVVGKSTKLLQGPGTDRTTVQYVGEQLASSQPVEVELLNYRKGGSPYLCYMHIEPLYSRQGALTHFSAIERDVK</sequence>
<evidence type="ECO:0000313" key="7">
    <source>
        <dbReference type="Proteomes" id="UP000198598"/>
    </source>
</evidence>
<protein>
    <submittedName>
        <fullName evidence="6">PAS domain S-box-containing protein</fullName>
    </submittedName>
</protein>
<dbReference type="STRING" id="662367.SAMN05216167_13813"/>
<feature type="domain" description="PAS" evidence="4">
    <location>
        <begin position="142"/>
        <end position="175"/>
    </location>
</feature>
<dbReference type="PANTHER" id="PTHR47429:SF2">
    <property type="entry name" value="PROTEIN TWIN LOV 1"/>
    <property type="match status" value="1"/>
</dbReference>
<gene>
    <name evidence="6" type="ORF">SAMN05216167_13813</name>
</gene>
<evidence type="ECO:0000256" key="1">
    <source>
        <dbReference type="ARBA" id="ARBA00022630"/>
    </source>
</evidence>
<dbReference type="InterPro" id="IPR000014">
    <property type="entry name" value="PAS"/>
</dbReference>
<dbReference type="InterPro" id="IPR035965">
    <property type="entry name" value="PAS-like_dom_sf"/>
</dbReference>
<dbReference type="OrthoDB" id="1120715at2"/>
<dbReference type="Gene3D" id="3.30.450.20">
    <property type="entry name" value="PAS domain"/>
    <property type="match status" value="1"/>
</dbReference>
<dbReference type="NCBIfam" id="TIGR00229">
    <property type="entry name" value="sensory_box"/>
    <property type="match status" value="1"/>
</dbReference>
<dbReference type="Proteomes" id="UP000198598">
    <property type="component" value="Unassembled WGS sequence"/>
</dbReference>
<name>A0A1I2H610_9BACT</name>
<organism evidence="6 7">
    <name type="scientific">Spirosoma endophyticum</name>
    <dbReference type="NCBI Taxonomy" id="662367"/>
    <lineage>
        <taxon>Bacteria</taxon>
        <taxon>Pseudomonadati</taxon>
        <taxon>Bacteroidota</taxon>
        <taxon>Cytophagia</taxon>
        <taxon>Cytophagales</taxon>
        <taxon>Cytophagaceae</taxon>
        <taxon>Spirosoma</taxon>
    </lineage>
</organism>
<evidence type="ECO:0000313" key="6">
    <source>
        <dbReference type="EMBL" id="SFF24813.1"/>
    </source>
</evidence>
<evidence type="ECO:0000256" key="2">
    <source>
        <dbReference type="ARBA" id="ARBA00022643"/>
    </source>
</evidence>
<keyword evidence="2" id="KW-0288">FMN</keyword>
<evidence type="ECO:0000259" key="4">
    <source>
        <dbReference type="PROSITE" id="PS50112"/>
    </source>
</evidence>
<dbReference type="CDD" id="cd00130">
    <property type="entry name" value="PAS"/>
    <property type="match status" value="1"/>
</dbReference>
<dbReference type="PANTHER" id="PTHR47429">
    <property type="entry name" value="PROTEIN TWIN LOV 1"/>
    <property type="match status" value="1"/>
</dbReference>
<reference evidence="6 7" key="1">
    <citation type="submission" date="2016-10" db="EMBL/GenBank/DDBJ databases">
        <authorList>
            <person name="de Groot N.N."/>
        </authorList>
    </citation>
    <scope>NUCLEOTIDE SEQUENCE [LARGE SCALE GENOMIC DNA]</scope>
    <source>
        <strain evidence="6 7">DSM 26130</strain>
    </source>
</reference>
<evidence type="ECO:0000256" key="3">
    <source>
        <dbReference type="ARBA" id="ARBA00022991"/>
    </source>
</evidence>
<dbReference type="Pfam" id="PF13426">
    <property type="entry name" value="PAS_9"/>
    <property type="match status" value="1"/>
</dbReference>
<keyword evidence="3" id="KW-0157">Chromophore</keyword>
<keyword evidence="1" id="KW-0285">Flavoprotein</keyword>
<accession>A0A1I2H610</accession>
<evidence type="ECO:0000259" key="5">
    <source>
        <dbReference type="PROSITE" id="PS50113"/>
    </source>
</evidence>
<dbReference type="EMBL" id="FOLQ01000038">
    <property type="protein sequence ID" value="SFF24813.1"/>
    <property type="molecule type" value="Genomic_DNA"/>
</dbReference>
<proteinExistence type="predicted"/>
<dbReference type="SUPFAM" id="SSF55785">
    <property type="entry name" value="PYP-like sensor domain (PAS domain)"/>
    <property type="match status" value="1"/>
</dbReference>